<dbReference type="EMBL" id="BBSC01000011">
    <property type="protein sequence ID" value="GAM78076.1"/>
    <property type="molecule type" value="Genomic_DNA"/>
</dbReference>
<sequence>MKRENALFIQISYWELAFAFDWIKQVVAEHSDSVEHIFINSHDGLVGAKYGQTRELIVEGNKSDVRGEMLEEHWDEIRDFFYEHDIIWNQGHEHLYQRSVIKAPEYQVEPSGSTPTGGNYRLPVYTQVISGNASYKGYDFRYGERDYVQDIIQMKMSTLNNESSFNLDVNAAQFSIEGNRIRYQAFVAPHTILDNAEGPKELANPDWVLMDQFDRTTNRCEKVVDAITIKAMMETGDARPDGHDYTFRTIPCMDSNELYARILGGENTLFNRIQNVERVIGWDEQSRAEDPSALWARMHNYLYQDHEAWSPNFNAKERAINGDTDEEFKVPATSMDMKKLITLSWQAPTQSNMVSDILIVSGMTTHTGTYQDANGGELDIEIARGVRTTFDDWQKPSEEMPDNAIKNWDLSKQTSVPYAIEFDLPESETPETVSLAAKQEGAWAMLSSAECIVNVPYDDSYLETPPTPNEGCDDAALIVGYDRDQHAFWTIAHSDIELAIIK</sequence>
<comment type="caution">
    <text evidence="1">The sequence shown here is derived from an EMBL/GenBank/DDBJ whole genome shotgun (WGS) entry which is preliminary data.</text>
</comment>
<dbReference type="SUPFAM" id="SSF56300">
    <property type="entry name" value="Metallo-dependent phosphatases"/>
    <property type="match status" value="1"/>
</dbReference>
<protein>
    <submittedName>
        <fullName evidence="1">Uncharacterized protein</fullName>
    </submittedName>
</protein>
<dbReference type="InterPro" id="IPR029052">
    <property type="entry name" value="Metallo-depent_PP-like"/>
</dbReference>
<dbReference type="Proteomes" id="UP000031666">
    <property type="component" value="Unassembled WGS sequence"/>
</dbReference>
<gene>
    <name evidence="1" type="ORF">JCM19241_804</name>
</gene>
<reference evidence="1 2" key="1">
    <citation type="submission" date="2015-01" db="EMBL/GenBank/DDBJ databases">
        <title>Vibrio sp. C94 JCM 19241 whole genome shotgun sequence.</title>
        <authorList>
            <person name="Sawabe T."/>
            <person name="Meirelles P."/>
            <person name="Feng G."/>
            <person name="Sayaka M."/>
            <person name="Hattori M."/>
            <person name="Ohkuma M."/>
        </authorList>
    </citation>
    <scope>NUCLEOTIDE SEQUENCE [LARGE SCALE GENOMIC DNA]</scope>
    <source>
        <strain evidence="2">JCM 19241</strain>
    </source>
</reference>
<dbReference type="STRING" id="1481914.JCM19241_804"/>
<organism evidence="1 2">
    <name type="scientific">Vibrio ishigakensis</name>
    <dbReference type="NCBI Taxonomy" id="1481914"/>
    <lineage>
        <taxon>Bacteria</taxon>
        <taxon>Pseudomonadati</taxon>
        <taxon>Pseudomonadota</taxon>
        <taxon>Gammaproteobacteria</taxon>
        <taxon>Vibrionales</taxon>
        <taxon>Vibrionaceae</taxon>
        <taxon>Vibrio</taxon>
    </lineage>
</organism>
<accession>A0A0B8QHP6</accession>
<reference evidence="1 2" key="2">
    <citation type="submission" date="2015-01" db="EMBL/GenBank/DDBJ databases">
        <authorList>
            <consortium name="NBRP consortium"/>
            <person name="Sawabe T."/>
            <person name="Meirelles P."/>
            <person name="Feng G."/>
            <person name="Sayaka M."/>
            <person name="Hattori M."/>
            <person name="Ohkuma M."/>
        </authorList>
    </citation>
    <scope>NUCLEOTIDE SEQUENCE [LARGE SCALE GENOMIC DNA]</scope>
    <source>
        <strain evidence="2">JCM 19241</strain>
    </source>
</reference>
<proteinExistence type="predicted"/>
<evidence type="ECO:0000313" key="1">
    <source>
        <dbReference type="EMBL" id="GAM78076.1"/>
    </source>
</evidence>
<dbReference type="AlphaFoldDB" id="A0A0B8QHP6"/>
<evidence type="ECO:0000313" key="2">
    <source>
        <dbReference type="Proteomes" id="UP000031666"/>
    </source>
</evidence>
<name>A0A0B8QHP6_9VIBR</name>